<dbReference type="EMBL" id="ML119700">
    <property type="protein sequence ID" value="RPA79335.1"/>
    <property type="molecule type" value="Genomic_DNA"/>
</dbReference>
<feature type="compositionally biased region" description="Polar residues" evidence="1">
    <location>
        <begin position="1"/>
        <end position="12"/>
    </location>
</feature>
<feature type="region of interest" description="Disordered" evidence="1">
    <location>
        <begin position="1"/>
        <end position="44"/>
    </location>
</feature>
<reference evidence="2 3" key="1">
    <citation type="journal article" date="2018" name="Nat. Ecol. Evol.">
        <title>Pezizomycetes genomes reveal the molecular basis of ectomycorrhizal truffle lifestyle.</title>
        <authorList>
            <person name="Murat C."/>
            <person name="Payen T."/>
            <person name="Noel B."/>
            <person name="Kuo A."/>
            <person name="Morin E."/>
            <person name="Chen J."/>
            <person name="Kohler A."/>
            <person name="Krizsan K."/>
            <person name="Balestrini R."/>
            <person name="Da Silva C."/>
            <person name="Montanini B."/>
            <person name="Hainaut M."/>
            <person name="Levati E."/>
            <person name="Barry K.W."/>
            <person name="Belfiori B."/>
            <person name="Cichocki N."/>
            <person name="Clum A."/>
            <person name="Dockter R.B."/>
            <person name="Fauchery L."/>
            <person name="Guy J."/>
            <person name="Iotti M."/>
            <person name="Le Tacon F."/>
            <person name="Lindquist E.A."/>
            <person name="Lipzen A."/>
            <person name="Malagnac F."/>
            <person name="Mello A."/>
            <person name="Molinier V."/>
            <person name="Miyauchi S."/>
            <person name="Poulain J."/>
            <person name="Riccioni C."/>
            <person name="Rubini A."/>
            <person name="Sitrit Y."/>
            <person name="Splivallo R."/>
            <person name="Traeger S."/>
            <person name="Wang M."/>
            <person name="Zifcakova L."/>
            <person name="Wipf D."/>
            <person name="Zambonelli A."/>
            <person name="Paolocci F."/>
            <person name="Nowrousian M."/>
            <person name="Ottonello S."/>
            <person name="Baldrian P."/>
            <person name="Spatafora J.W."/>
            <person name="Henrissat B."/>
            <person name="Nagy L.G."/>
            <person name="Aury J.M."/>
            <person name="Wincker P."/>
            <person name="Grigoriev I.V."/>
            <person name="Bonfante P."/>
            <person name="Martin F.M."/>
        </authorList>
    </citation>
    <scope>NUCLEOTIDE SEQUENCE [LARGE SCALE GENOMIC DNA]</scope>
    <source>
        <strain evidence="2 3">RN42</strain>
    </source>
</reference>
<keyword evidence="3" id="KW-1185">Reference proteome</keyword>
<evidence type="ECO:0000256" key="1">
    <source>
        <dbReference type="SAM" id="MobiDB-lite"/>
    </source>
</evidence>
<dbReference type="AlphaFoldDB" id="A0A3N4HZP3"/>
<evidence type="ECO:0000313" key="2">
    <source>
        <dbReference type="EMBL" id="RPA79335.1"/>
    </source>
</evidence>
<gene>
    <name evidence="2" type="ORF">BJ508DRAFT_328409</name>
</gene>
<feature type="compositionally biased region" description="Pro residues" evidence="1">
    <location>
        <begin position="18"/>
        <end position="27"/>
    </location>
</feature>
<evidence type="ECO:0000313" key="3">
    <source>
        <dbReference type="Proteomes" id="UP000275078"/>
    </source>
</evidence>
<name>A0A3N4HZP3_ASCIM</name>
<protein>
    <submittedName>
        <fullName evidence="2">Uncharacterized protein</fullName>
    </submittedName>
</protein>
<dbReference type="Proteomes" id="UP000275078">
    <property type="component" value="Unassembled WGS sequence"/>
</dbReference>
<proteinExistence type="predicted"/>
<sequence length="105" mass="11344">MSPLQISTSTYAPSSGRPYPPPPPPSPVDSEFPSTPLFPSGVTSTSRKSLSAIFLPHAKVRIFSLNISTSFNSYDGASTIRITYRLAATPFLFNQSNNPSHWAGK</sequence>
<accession>A0A3N4HZP3</accession>
<organism evidence="2 3">
    <name type="scientific">Ascobolus immersus RN42</name>
    <dbReference type="NCBI Taxonomy" id="1160509"/>
    <lineage>
        <taxon>Eukaryota</taxon>
        <taxon>Fungi</taxon>
        <taxon>Dikarya</taxon>
        <taxon>Ascomycota</taxon>
        <taxon>Pezizomycotina</taxon>
        <taxon>Pezizomycetes</taxon>
        <taxon>Pezizales</taxon>
        <taxon>Ascobolaceae</taxon>
        <taxon>Ascobolus</taxon>
    </lineage>
</organism>